<reference evidence="1 2" key="1">
    <citation type="journal article" date="2015" name="Genome Biol.">
        <title>Comparative genomics of Steinernema reveals deeply conserved gene regulatory networks.</title>
        <authorList>
            <person name="Dillman A.R."/>
            <person name="Macchietto M."/>
            <person name="Porter C.F."/>
            <person name="Rogers A."/>
            <person name="Williams B."/>
            <person name="Antoshechkin I."/>
            <person name="Lee M.M."/>
            <person name="Goodwin Z."/>
            <person name="Lu X."/>
            <person name="Lewis E.E."/>
            <person name="Goodrich-Blair H."/>
            <person name="Stock S.P."/>
            <person name="Adams B.J."/>
            <person name="Sternberg P.W."/>
            <person name="Mortazavi A."/>
        </authorList>
    </citation>
    <scope>NUCLEOTIDE SEQUENCE [LARGE SCALE GENOMIC DNA]</scope>
    <source>
        <strain evidence="1 2">ALL</strain>
    </source>
</reference>
<dbReference type="Proteomes" id="UP000298663">
    <property type="component" value="Unassembled WGS sequence"/>
</dbReference>
<dbReference type="EMBL" id="AZBU02000013">
    <property type="protein sequence ID" value="TKR58863.1"/>
    <property type="molecule type" value="Genomic_DNA"/>
</dbReference>
<evidence type="ECO:0000313" key="2">
    <source>
        <dbReference type="Proteomes" id="UP000298663"/>
    </source>
</evidence>
<gene>
    <name evidence="1" type="ORF">L596_030252</name>
</gene>
<proteinExistence type="predicted"/>
<evidence type="ECO:0000313" key="1">
    <source>
        <dbReference type="EMBL" id="TKR58863.1"/>
    </source>
</evidence>
<keyword evidence="2" id="KW-1185">Reference proteome</keyword>
<sequence length="130" mass="14932">MIVTQASLVPKSSATPNAFNPYPNNQTDFKLHNHGHTFTAFRTFYLCFMHVIPFGPSSSWASGYQTVQPWYTDRPIEFSIRRLKIVHGLQKVLPLPNKTRESSTKCYSTSLKEPVYVLKKRNTKLHSTQT</sequence>
<name>A0A4U5LS67_STECR</name>
<accession>A0A4U5LS67</accession>
<reference evidence="1 2" key="2">
    <citation type="journal article" date="2019" name="G3 (Bethesda)">
        <title>Hybrid Assembly of the Genome of the Entomopathogenic Nematode Steinernema carpocapsae Identifies the X-Chromosome.</title>
        <authorList>
            <person name="Serra L."/>
            <person name="Macchietto M."/>
            <person name="Macias-Munoz A."/>
            <person name="McGill C.J."/>
            <person name="Rodriguez I.M."/>
            <person name="Rodriguez B."/>
            <person name="Murad R."/>
            <person name="Mortazavi A."/>
        </authorList>
    </citation>
    <scope>NUCLEOTIDE SEQUENCE [LARGE SCALE GENOMIC DNA]</scope>
    <source>
        <strain evidence="1 2">ALL</strain>
    </source>
</reference>
<protein>
    <submittedName>
        <fullName evidence="1">Uncharacterized protein</fullName>
    </submittedName>
</protein>
<dbReference type="AlphaFoldDB" id="A0A4U5LS67"/>
<comment type="caution">
    <text evidence="1">The sequence shown here is derived from an EMBL/GenBank/DDBJ whole genome shotgun (WGS) entry which is preliminary data.</text>
</comment>
<organism evidence="1 2">
    <name type="scientific">Steinernema carpocapsae</name>
    <name type="common">Entomopathogenic nematode</name>
    <dbReference type="NCBI Taxonomy" id="34508"/>
    <lineage>
        <taxon>Eukaryota</taxon>
        <taxon>Metazoa</taxon>
        <taxon>Ecdysozoa</taxon>
        <taxon>Nematoda</taxon>
        <taxon>Chromadorea</taxon>
        <taxon>Rhabditida</taxon>
        <taxon>Tylenchina</taxon>
        <taxon>Panagrolaimomorpha</taxon>
        <taxon>Strongyloidoidea</taxon>
        <taxon>Steinernematidae</taxon>
        <taxon>Steinernema</taxon>
    </lineage>
</organism>